<keyword evidence="4" id="KW-0456">Lyase</keyword>
<dbReference type="Gene3D" id="2.70.98.70">
    <property type="match status" value="1"/>
</dbReference>
<keyword evidence="8" id="KW-1185">Reference proteome</keyword>
<organism evidence="7 8">
    <name type="scientific">Acinetobacter tianfuensis</name>
    <dbReference type="NCBI Taxonomy" id="2419603"/>
    <lineage>
        <taxon>Bacteria</taxon>
        <taxon>Pseudomonadati</taxon>
        <taxon>Pseudomonadota</taxon>
        <taxon>Gammaproteobacteria</taxon>
        <taxon>Moraxellales</taxon>
        <taxon>Moraxellaceae</taxon>
        <taxon>Acinetobacter</taxon>
    </lineage>
</organism>
<sequence>MKLLKLINTVKYLKFIQLYYRLHYILLKPTTNKANFNIKLKHIDMNWINVVDKPISMISPNTFIFLNHIAQVNTAEDWNSLKQEKLWLYNLHYFDDLNAENNKARVDWHSDLINKWVNENPYALGNAWEPYPNSLRIVNWIKWSLQGNTLNEVQLQSLALQAEHLSKTVEWHILANHLFANAKALIFAGLFFETLESKKWLDLGLKIYKKEIDEQVLSDGGNYELTPMYHSIFLEDLLDIYQILYIYKDLDLIDSSKLKIKINKMLNWLEKMTHPDAEVSFFNDAAIGIAPKYDDLLDYAQAFNVCDGVSNKSKDEYLNQTGYVSVQRSDYKIICDVANLGPDYQPGHGHADTLSFEMSCFGKRFIVNSGTSKYGIDDERLYQRSSEAHNVVVIDNQNSSEVWSGFRVARRVNPKINFLNEKEKQIIDFKASYKSLNGVDVSRYFKFENQKIYIKDLLVGKFNQAISYIHFHPDVNIAISNEKEIECWFAENQKISIYIENCQVNLIDTFYYPEFGKKVANKTLKCILDDKFCNVEILIN</sequence>
<evidence type="ECO:0000256" key="2">
    <source>
        <dbReference type="ARBA" id="ARBA00022729"/>
    </source>
</evidence>
<evidence type="ECO:0000256" key="1">
    <source>
        <dbReference type="ARBA" id="ARBA00004418"/>
    </source>
</evidence>
<dbReference type="GO" id="GO:0016829">
    <property type="term" value="F:lyase activity"/>
    <property type="evidence" value="ECO:0007669"/>
    <property type="project" value="UniProtKB-KW"/>
</dbReference>
<dbReference type="PANTHER" id="PTHR39210:SF1">
    <property type="entry name" value="HEPARIN-SULFATE LYASE"/>
    <property type="match status" value="1"/>
</dbReference>
<dbReference type="PANTHER" id="PTHR39210">
    <property type="entry name" value="HEPARIN-SULFATE LYASE"/>
    <property type="match status" value="1"/>
</dbReference>
<evidence type="ECO:0000259" key="6">
    <source>
        <dbReference type="Pfam" id="PF16889"/>
    </source>
</evidence>
<comment type="caution">
    <text evidence="7">The sequence shown here is derived from an EMBL/GenBank/DDBJ whole genome shotgun (WGS) entry which is preliminary data.</text>
</comment>
<dbReference type="OrthoDB" id="9763014at2"/>
<comment type="subcellular location">
    <subcellularLocation>
        <location evidence="1">Periplasm</location>
    </subcellularLocation>
</comment>
<feature type="domain" description="Heparinase II/III-like C-terminal" evidence="5">
    <location>
        <begin position="316"/>
        <end position="520"/>
    </location>
</feature>
<dbReference type="Proteomes" id="UP000282388">
    <property type="component" value="Unassembled WGS sequence"/>
</dbReference>
<reference evidence="7 8" key="1">
    <citation type="submission" date="2018-09" db="EMBL/GenBank/DDBJ databases">
        <title>The draft genome of Acinetobacter spp. strains.</title>
        <authorList>
            <person name="Qin J."/>
            <person name="Feng Y."/>
            <person name="Zong Z."/>
        </authorList>
    </citation>
    <scope>NUCLEOTIDE SEQUENCE [LARGE SCALE GENOMIC DNA]</scope>
    <source>
        <strain evidence="7 8">WCHAc060012</strain>
    </source>
</reference>
<dbReference type="InterPro" id="IPR031680">
    <property type="entry name" value="Hepar_II_III_N"/>
</dbReference>
<dbReference type="Gene3D" id="1.50.10.100">
    <property type="entry name" value="Chondroitin AC/alginate lyase"/>
    <property type="match status" value="1"/>
</dbReference>
<proteinExistence type="predicted"/>
<dbReference type="AlphaFoldDB" id="A0A3A8EAK7"/>
<name>A0A3A8EAK7_9GAMM</name>
<dbReference type="InterPro" id="IPR012480">
    <property type="entry name" value="Hepar_II_III_C"/>
</dbReference>
<dbReference type="EMBL" id="RAXV01000012">
    <property type="protein sequence ID" value="RKG31907.1"/>
    <property type="molecule type" value="Genomic_DNA"/>
</dbReference>
<keyword evidence="2" id="KW-0732">Signal</keyword>
<dbReference type="SUPFAM" id="SSF48230">
    <property type="entry name" value="Chondroitin AC/alginate lyase"/>
    <property type="match status" value="1"/>
</dbReference>
<keyword evidence="3" id="KW-0574">Periplasm</keyword>
<evidence type="ECO:0000313" key="7">
    <source>
        <dbReference type="EMBL" id="RKG31907.1"/>
    </source>
</evidence>
<evidence type="ECO:0000313" key="8">
    <source>
        <dbReference type="Proteomes" id="UP000282388"/>
    </source>
</evidence>
<dbReference type="GO" id="GO:0042597">
    <property type="term" value="C:periplasmic space"/>
    <property type="evidence" value="ECO:0007669"/>
    <property type="project" value="UniProtKB-SubCell"/>
</dbReference>
<protein>
    <submittedName>
        <fullName evidence="7">Heparinase</fullName>
    </submittedName>
</protein>
<evidence type="ECO:0000256" key="3">
    <source>
        <dbReference type="ARBA" id="ARBA00022764"/>
    </source>
</evidence>
<accession>A0A3A8EAK7</accession>
<dbReference type="Pfam" id="PF07940">
    <property type="entry name" value="Hepar_II_III_C"/>
    <property type="match status" value="1"/>
</dbReference>
<dbReference type="Pfam" id="PF16889">
    <property type="entry name" value="Hepar_II_III_N"/>
    <property type="match status" value="1"/>
</dbReference>
<evidence type="ECO:0000259" key="5">
    <source>
        <dbReference type="Pfam" id="PF07940"/>
    </source>
</evidence>
<dbReference type="RefSeq" id="WP_120402177.1">
    <property type="nucleotide sequence ID" value="NZ_RAXV01000012.1"/>
</dbReference>
<dbReference type="InterPro" id="IPR008929">
    <property type="entry name" value="Chondroitin_lyas"/>
</dbReference>
<feature type="domain" description="Heparin-sulfate lyase N-terminal" evidence="6">
    <location>
        <begin position="155"/>
        <end position="287"/>
    </location>
</feature>
<evidence type="ECO:0000256" key="4">
    <source>
        <dbReference type="ARBA" id="ARBA00023239"/>
    </source>
</evidence>
<gene>
    <name evidence="7" type="ORF">D7V32_07015</name>
</gene>